<reference evidence="4" key="1">
    <citation type="submission" date="2011-01" db="EMBL/GenBank/DDBJ databases">
        <title>Complete sequence of chromosome of Acidobacterium sp. MP5ACTX9.</title>
        <authorList>
            <consortium name="US DOE Joint Genome Institute"/>
            <person name="Lucas S."/>
            <person name="Copeland A."/>
            <person name="Lapidus A."/>
            <person name="Cheng J.-F."/>
            <person name="Goodwin L."/>
            <person name="Pitluck S."/>
            <person name="Teshima H."/>
            <person name="Detter J.C."/>
            <person name="Han C."/>
            <person name="Tapia R."/>
            <person name="Land M."/>
            <person name="Hauser L."/>
            <person name="Kyrpides N."/>
            <person name="Ivanova N."/>
            <person name="Ovchinnikova G."/>
            <person name="Pagani I."/>
            <person name="Rawat S.R."/>
            <person name="Mannisto M."/>
            <person name="Haggblom M.M."/>
            <person name="Woyke T."/>
        </authorList>
    </citation>
    <scope>NUCLEOTIDE SEQUENCE [LARGE SCALE GENOMIC DNA]</scope>
    <source>
        <strain evidence="4">MP5ACTX9</strain>
    </source>
</reference>
<dbReference type="RefSeq" id="WP_013581134.1">
    <property type="nucleotide sequence ID" value="NC_015064.1"/>
</dbReference>
<dbReference type="InterPro" id="IPR049492">
    <property type="entry name" value="BD-FAE-like_dom"/>
</dbReference>
<feature type="domain" description="BD-FAE-like" evidence="2">
    <location>
        <begin position="68"/>
        <end position="261"/>
    </location>
</feature>
<dbReference type="InterPro" id="IPR050300">
    <property type="entry name" value="GDXG_lipolytic_enzyme"/>
</dbReference>
<evidence type="ECO:0000313" key="3">
    <source>
        <dbReference type="EMBL" id="ADW69819.1"/>
    </source>
</evidence>
<dbReference type="Proteomes" id="UP000000343">
    <property type="component" value="Chromosome"/>
</dbReference>
<evidence type="ECO:0000256" key="1">
    <source>
        <dbReference type="ARBA" id="ARBA00022801"/>
    </source>
</evidence>
<accession>E8WYB3</accession>
<dbReference type="InterPro" id="IPR029058">
    <property type="entry name" value="AB_hydrolase_fold"/>
</dbReference>
<dbReference type="Pfam" id="PF20434">
    <property type="entry name" value="BD-FAE"/>
    <property type="match status" value="1"/>
</dbReference>
<dbReference type="KEGG" id="acm:AciX9_2796"/>
<name>E8WYB3_GRATM</name>
<evidence type="ECO:0000313" key="4">
    <source>
        <dbReference type="Proteomes" id="UP000000343"/>
    </source>
</evidence>
<gene>
    <name evidence="3" type="ordered locus">AciX9_2796</name>
</gene>
<dbReference type="PaxDb" id="1198114-AciX9_2796"/>
<dbReference type="OrthoDB" id="9794725at2"/>
<keyword evidence="1 3" id="KW-0378">Hydrolase</keyword>
<dbReference type="HOGENOM" id="CLU_012494_5_1_0"/>
<dbReference type="PANTHER" id="PTHR48081:SF6">
    <property type="entry name" value="PEPTIDASE S9 PROLYL OLIGOPEPTIDASE CATALYTIC DOMAIN-CONTAINING PROTEIN"/>
    <property type="match status" value="1"/>
</dbReference>
<keyword evidence="4" id="KW-1185">Reference proteome</keyword>
<protein>
    <submittedName>
        <fullName evidence="3">Alpha/beta hydrolase</fullName>
    </submittedName>
</protein>
<dbReference type="PANTHER" id="PTHR48081">
    <property type="entry name" value="AB HYDROLASE SUPERFAMILY PROTEIN C4A8.06C"/>
    <property type="match status" value="1"/>
</dbReference>
<dbReference type="STRING" id="1198114.AciX9_2796"/>
<dbReference type="Gene3D" id="3.40.50.1820">
    <property type="entry name" value="alpha/beta hydrolase"/>
    <property type="match status" value="1"/>
</dbReference>
<dbReference type="SUPFAM" id="SSF53474">
    <property type="entry name" value="alpha/beta-Hydrolases"/>
    <property type="match status" value="1"/>
</dbReference>
<sequence length="314" mass="33611">MKIQVRTLVLAGLTMVCGWRFSAGQAEMKAVATEPPKGFAEAIVLWPGGAPLARGTDEGDVPELFSYPAPGAGPHAAVIVMPGGGYNHLVMEKEGAVEARWLNERGVSAYVLEYRLFPKYLYPAPLLDGARAVRYVRANASKLGVKADAIGVWGFSAGGHMAGYLAAIHDAGKAAAGEAVERVSSRPDFAILSYARLTMSADVPRNGSMEDLIGPKPTQEIIDAIDPGKHVTKDASPSFIYSTGGDMSVDPLNASVFYEALKRAGVPVELHIFQLGPHGTGMAQTLKPELKELAVWPLLLENWMRQNGWISDGR</sequence>
<dbReference type="AlphaFoldDB" id="E8WYB3"/>
<dbReference type="GO" id="GO:0016787">
    <property type="term" value="F:hydrolase activity"/>
    <property type="evidence" value="ECO:0007669"/>
    <property type="project" value="UniProtKB-KW"/>
</dbReference>
<dbReference type="eggNOG" id="COG0657">
    <property type="taxonomic scope" value="Bacteria"/>
</dbReference>
<proteinExistence type="predicted"/>
<organism evidence="4">
    <name type="scientific">Granulicella tundricola (strain ATCC BAA-1859 / DSM 23138 / MP5ACTX9)</name>
    <dbReference type="NCBI Taxonomy" id="1198114"/>
    <lineage>
        <taxon>Bacteria</taxon>
        <taxon>Pseudomonadati</taxon>
        <taxon>Acidobacteriota</taxon>
        <taxon>Terriglobia</taxon>
        <taxon>Terriglobales</taxon>
        <taxon>Acidobacteriaceae</taxon>
        <taxon>Granulicella</taxon>
    </lineage>
</organism>
<evidence type="ECO:0000259" key="2">
    <source>
        <dbReference type="Pfam" id="PF20434"/>
    </source>
</evidence>
<dbReference type="EMBL" id="CP002480">
    <property type="protein sequence ID" value="ADW69819.1"/>
    <property type="molecule type" value="Genomic_DNA"/>
</dbReference>